<dbReference type="OrthoDB" id="343889at2"/>
<evidence type="ECO:0008006" key="3">
    <source>
        <dbReference type="Google" id="ProtNLM"/>
    </source>
</evidence>
<proteinExistence type="predicted"/>
<evidence type="ECO:0000313" key="1">
    <source>
        <dbReference type="EMBL" id="TGM09899.1"/>
    </source>
</evidence>
<organism evidence="1 2">
    <name type="scientific">Leptospira barantonii</name>
    <dbReference type="NCBI Taxonomy" id="2023184"/>
    <lineage>
        <taxon>Bacteria</taxon>
        <taxon>Pseudomonadati</taxon>
        <taxon>Spirochaetota</taxon>
        <taxon>Spirochaetia</taxon>
        <taxon>Leptospirales</taxon>
        <taxon>Leptospiraceae</taxon>
        <taxon>Leptospira</taxon>
    </lineage>
</organism>
<reference evidence="1 2" key="1">
    <citation type="journal article" date="2019" name="PLoS Negl. Trop. Dis.">
        <title>Revisiting the worldwide diversity of Leptospira species in the environment.</title>
        <authorList>
            <person name="Vincent A.T."/>
            <person name="Schiettekatte O."/>
            <person name="Bourhy P."/>
            <person name="Veyrier F.J."/>
            <person name="Picardeau M."/>
        </authorList>
    </citation>
    <scope>NUCLEOTIDE SEQUENCE [LARGE SCALE GENOMIC DNA]</scope>
    <source>
        <strain evidence="1 2">201702444</strain>
    </source>
</reference>
<dbReference type="Proteomes" id="UP000298429">
    <property type="component" value="Unassembled WGS sequence"/>
</dbReference>
<dbReference type="RefSeq" id="WP_135669415.1">
    <property type="nucleotide sequence ID" value="NZ_RQGN01000007.1"/>
</dbReference>
<dbReference type="AlphaFoldDB" id="A0A5F2BY94"/>
<dbReference type="EMBL" id="RQGN01000007">
    <property type="protein sequence ID" value="TGM09899.1"/>
    <property type="molecule type" value="Genomic_DNA"/>
</dbReference>
<evidence type="ECO:0000313" key="2">
    <source>
        <dbReference type="Proteomes" id="UP000298429"/>
    </source>
</evidence>
<dbReference type="PROSITE" id="PS51257">
    <property type="entry name" value="PROKAR_LIPOPROTEIN"/>
    <property type="match status" value="1"/>
</dbReference>
<protein>
    <recommendedName>
        <fullName evidence="3">Lipoprotein</fullName>
    </recommendedName>
</protein>
<accession>A0A5F2BY94</accession>
<gene>
    <name evidence="1" type="ORF">EHQ76_01330</name>
</gene>
<comment type="caution">
    <text evidence="1">The sequence shown here is derived from an EMBL/GenBank/DDBJ whole genome shotgun (WGS) entry which is preliminary data.</text>
</comment>
<sequence>MKTRELLIGITTLGILLSCFSRQNSMTFETVQKGKDLDSIPLISLDAFFQSWIKNRKHVKIDVNVRKLFEDERFIYFGKKEFGFFTSKSHFFKVEKEILEKEFPGYEELSASDLQIHSWNELLSKEDRDIWLNTVAPNRDRCGLKYQFTLKDKKVILNAHWEVESCPELSPLKDKSYRLIYDPFRKRYE</sequence>
<name>A0A5F2BY94_9LEPT</name>